<dbReference type="SUPFAM" id="SSF54534">
    <property type="entry name" value="FKBP-like"/>
    <property type="match status" value="1"/>
</dbReference>
<organism evidence="3 4">
    <name type="scientific">Oikopleura dioica</name>
    <name type="common">Tunicate</name>
    <dbReference type="NCBI Taxonomy" id="34765"/>
    <lineage>
        <taxon>Eukaryota</taxon>
        <taxon>Metazoa</taxon>
        <taxon>Chordata</taxon>
        <taxon>Tunicata</taxon>
        <taxon>Appendicularia</taxon>
        <taxon>Copelata</taxon>
        <taxon>Oikopleuridae</taxon>
        <taxon>Oikopleura</taxon>
    </lineage>
</organism>
<proteinExistence type="predicted"/>
<evidence type="ECO:0000313" key="4">
    <source>
        <dbReference type="Proteomes" id="UP001158576"/>
    </source>
</evidence>
<dbReference type="InterPro" id="IPR001179">
    <property type="entry name" value="PPIase_FKBP_dom"/>
</dbReference>
<dbReference type="Proteomes" id="UP001158576">
    <property type="component" value="Chromosome XSR"/>
</dbReference>
<dbReference type="Gene3D" id="3.10.50.40">
    <property type="match status" value="1"/>
</dbReference>
<reference evidence="3 4" key="1">
    <citation type="submission" date="2021-04" db="EMBL/GenBank/DDBJ databases">
        <authorList>
            <person name="Bliznina A."/>
        </authorList>
    </citation>
    <scope>NUCLEOTIDE SEQUENCE [LARGE SCALE GENOMIC DNA]</scope>
</reference>
<comment type="catalytic activity">
    <reaction evidence="1">
        <text>[protein]-peptidylproline (omega=180) = [protein]-peptidylproline (omega=0)</text>
        <dbReference type="Rhea" id="RHEA:16237"/>
        <dbReference type="Rhea" id="RHEA-COMP:10747"/>
        <dbReference type="Rhea" id="RHEA-COMP:10748"/>
        <dbReference type="ChEBI" id="CHEBI:83833"/>
        <dbReference type="ChEBI" id="CHEBI:83834"/>
        <dbReference type="EC" id="5.2.1.8"/>
    </reaction>
</comment>
<keyword evidence="1" id="KW-0697">Rotamase</keyword>
<name>A0ABN7SJR1_OIKDI</name>
<keyword evidence="4" id="KW-1185">Reference proteome</keyword>
<protein>
    <recommendedName>
        <fullName evidence="1">peptidylprolyl isomerase</fullName>
        <ecNumber evidence="1">5.2.1.8</ecNumber>
    </recommendedName>
</protein>
<dbReference type="InterPro" id="IPR046357">
    <property type="entry name" value="PPIase_dom_sf"/>
</dbReference>
<accession>A0ABN7SJR1</accession>
<dbReference type="EMBL" id="OU015569">
    <property type="protein sequence ID" value="CAG5098353.1"/>
    <property type="molecule type" value="Genomic_DNA"/>
</dbReference>
<evidence type="ECO:0000313" key="3">
    <source>
        <dbReference type="EMBL" id="CAG5098353.1"/>
    </source>
</evidence>
<feature type="domain" description="PPIase FKBP-type" evidence="2">
    <location>
        <begin position="56"/>
        <end position="146"/>
    </location>
</feature>
<sequence>MKRSEKLREKCEKVSHGVLMEKDPANDGKGRTIREILEAEAKALGAVPEDIIPDSCITIFYHISFFLESDFDEKKPFDTTFTSSPSKYRVGKQELPGLVSCLLQLSLGDSCYAIISPEKAFGKIGVPPKVPPNSELFFQLEIINIESNFIPRFLAHPPGMTKCISREYVFQEVVEFAERAKATKNLPNLQKSVTVISELESSPDRDRELMMNIQRVIIFGKKKLPNQQLIKHAKNALALNLPLDNHSIVNISLKIRYHLMDLYTWKHFDDFNKARDVYQEFEQRCEDQDFNCMIKLSTKEDLEKMKRLVEKRYEKYTSGNYFFAGK</sequence>
<dbReference type="PROSITE" id="PS50059">
    <property type="entry name" value="FKBP_PPIASE"/>
    <property type="match status" value="1"/>
</dbReference>
<dbReference type="Pfam" id="PF00254">
    <property type="entry name" value="FKBP_C"/>
    <property type="match status" value="1"/>
</dbReference>
<dbReference type="EC" id="5.2.1.8" evidence="1"/>
<keyword evidence="1" id="KW-0413">Isomerase</keyword>
<evidence type="ECO:0000259" key="2">
    <source>
        <dbReference type="PROSITE" id="PS50059"/>
    </source>
</evidence>
<gene>
    <name evidence="3" type="ORF">OKIOD_LOCUS7150</name>
</gene>
<evidence type="ECO:0000256" key="1">
    <source>
        <dbReference type="PROSITE-ProRule" id="PRU00277"/>
    </source>
</evidence>